<evidence type="ECO:0000256" key="7">
    <source>
        <dbReference type="ARBA" id="ARBA00022989"/>
    </source>
</evidence>
<dbReference type="PANTHER" id="PTHR48086">
    <property type="entry name" value="SODIUM/PROLINE SYMPORTER-RELATED"/>
    <property type="match status" value="1"/>
</dbReference>
<organism evidence="15 16">
    <name type="scientific">Escherichia coli</name>
    <dbReference type="NCBI Taxonomy" id="562"/>
    <lineage>
        <taxon>Bacteria</taxon>
        <taxon>Pseudomonadati</taxon>
        <taxon>Pseudomonadota</taxon>
        <taxon>Gammaproteobacteria</taxon>
        <taxon>Enterobacterales</taxon>
        <taxon>Enterobacteriaceae</taxon>
        <taxon>Escherichia</taxon>
    </lineage>
</organism>
<comment type="subcellular location">
    <subcellularLocation>
        <location evidence="1">Cell membrane</location>
        <topology evidence="1">Multi-pass membrane protein</topology>
    </subcellularLocation>
</comment>
<dbReference type="PROSITE" id="PS50283">
    <property type="entry name" value="NA_SOLUT_SYMP_3"/>
    <property type="match status" value="1"/>
</dbReference>
<keyword evidence="6" id="KW-0769">Symport</keyword>
<dbReference type="InterPro" id="IPR001734">
    <property type="entry name" value="Na/solute_symporter"/>
</dbReference>
<evidence type="ECO:0000313" key="16">
    <source>
        <dbReference type="Proteomes" id="UP000254428"/>
    </source>
</evidence>
<keyword evidence="11" id="KW-0739">Sodium transport</keyword>
<dbReference type="GO" id="GO:0015824">
    <property type="term" value="P:proline transport"/>
    <property type="evidence" value="ECO:0007669"/>
    <property type="project" value="TreeGrafter"/>
</dbReference>
<keyword evidence="5 14" id="KW-0812">Transmembrane</keyword>
<keyword evidence="7 14" id="KW-1133">Transmembrane helix</keyword>
<comment type="catalytic activity">
    <reaction evidence="12">
        <text>L-proline(in) + Na(+)(in) = L-proline(out) + Na(+)(out)</text>
        <dbReference type="Rhea" id="RHEA:28967"/>
        <dbReference type="ChEBI" id="CHEBI:29101"/>
        <dbReference type="ChEBI" id="CHEBI:60039"/>
    </reaction>
</comment>
<keyword evidence="3" id="KW-0813">Transport</keyword>
<dbReference type="GO" id="GO:0005298">
    <property type="term" value="F:proline:sodium symporter activity"/>
    <property type="evidence" value="ECO:0007669"/>
    <property type="project" value="TreeGrafter"/>
</dbReference>
<evidence type="ECO:0000256" key="9">
    <source>
        <dbReference type="ARBA" id="ARBA00023065"/>
    </source>
</evidence>
<evidence type="ECO:0000313" key="15">
    <source>
        <dbReference type="EMBL" id="STH73095.1"/>
    </source>
</evidence>
<proteinExistence type="inferred from homology"/>
<comment type="similarity">
    <text evidence="2 13">Belongs to the sodium:solute symporter (SSF) (TC 2.A.21) family.</text>
</comment>
<keyword evidence="9" id="KW-0406">Ion transport</keyword>
<evidence type="ECO:0000256" key="12">
    <source>
        <dbReference type="ARBA" id="ARBA00033708"/>
    </source>
</evidence>
<accession>A0A376P3M3</accession>
<evidence type="ECO:0000256" key="10">
    <source>
        <dbReference type="ARBA" id="ARBA00023136"/>
    </source>
</evidence>
<dbReference type="AlphaFoldDB" id="A0A376P3M3"/>
<feature type="transmembrane region" description="Helical" evidence="14">
    <location>
        <begin position="6"/>
        <end position="26"/>
    </location>
</feature>
<evidence type="ECO:0000256" key="5">
    <source>
        <dbReference type="ARBA" id="ARBA00022692"/>
    </source>
</evidence>
<keyword evidence="8" id="KW-0915">Sodium</keyword>
<dbReference type="GO" id="GO:0015193">
    <property type="term" value="F:L-proline transmembrane transporter activity"/>
    <property type="evidence" value="ECO:0007669"/>
    <property type="project" value="TreeGrafter"/>
</dbReference>
<evidence type="ECO:0000256" key="6">
    <source>
        <dbReference type="ARBA" id="ARBA00022847"/>
    </source>
</evidence>
<keyword evidence="10 14" id="KW-0472">Membrane</keyword>
<dbReference type="Gene3D" id="1.20.1730.10">
    <property type="entry name" value="Sodium/glucose cotransporter"/>
    <property type="match status" value="1"/>
</dbReference>
<name>A0A376P3M3_ECOLX</name>
<reference evidence="15 16" key="1">
    <citation type="submission" date="2018-06" db="EMBL/GenBank/DDBJ databases">
        <authorList>
            <consortium name="Pathogen Informatics"/>
            <person name="Doyle S."/>
        </authorList>
    </citation>
    <scope>NUCLEOTIDE SEQUENCE [LARGE SCALE GENOMIC DNA]</scope>
    <source>
        <strain evidence="15 16">NCTC11341</strain>
    </source>
</reference>
<dbReference type="Proteomes" id="UP000254428">
    <property type="component" value="Unassembled WGS sequence"/>
</dbReference>
<evidence type="ECO:0000256" key="11">
    <source>
        <dbReference type="ARBA" id="ARBA00023201"/>
    </source>
</evidence>
<evidence type="ECO:0000256" key="2">
    <source>
        <dbReference type="ARBA" id="ARBA00006434"/>
    </source>
</evidence>
<dbReference type="PANTHER" id="PTHR48086:SF3">
    <property type="entry name" value="SODIUM_PROLINE SYMPORTER"/>
    <property type="match status" value="1"/>
</dbReference>
<dbReference type="EMBL" id="UGBT01000002">
    <property type="protein sequence ID" value="STH73095.1"/>
    <property type="molecule type" value="Genomic_DNA"/>
</dbReference>
<gene>
    <name evidence="15" type="primary">putP_1</name>
    <name evidence="15" type="ORF">NCTC11341_04795</name>
</gene>
<dbReference type="Pfam" id="PF00474">
    <property type="entry name" value="SSF"/>
    <property type="match status" value="1"/>
</dbReference>
<evidence type="ECO:0000256" key="8">
    <source>
        <dbReference type="ARBA" id="ARBA00023053"/>
    </source>
</evidence>
<evidence type="ECO:0000256" key="4">
    <source>
        <dbReference type="ARBA" id="ARBA00022475"/>
    </source>
</evidence>
<sequence length="81" mass="8764">MAISTPMLVTFCVYIFGMILIGFIAWRSTKNFDDYILGGRSLGPFVTALSAGASDMSGWLLMGCRARFFFPGFPKAGSPLA</sequence>
<dbReference type="InterPro" id="IPR038377">
    <property type="entry name" value="Na/Glc_symporter_sf"/>
</dbReference>
<protein>
    <submittedName>
        <fullName evidence="15">Sodium/proline symporter (Proline permease)</fullName>
    </submittedName>
</protein>
<evidence type="ECO:0000256" key="1">
    <source>
        <dbReference type="ARBA" id="ARBA00004651"/>
    </source>
</evidence>
<dbReference type="InterPro" id="IPR050277">
    <property type="entry name" value="Sodium:Solute_Symporter"/>
</dbReference>
<evidence type="ECO:0000256" key="13">
    <source>
        <dbReference type="RuleBase" id="RU362091"/>
    </source>
</evidence>
<dbReference type="GO" id="GO:0005886">
    <property type="term" value="C:plasma membrane"/>
    <property type="evidence" value="ECO:0007669"/>
    <property type="project" value="UniProtKB-SubCell"/>
</dbReference>
<evidence type="ECO:0000256" key="14">
    <source>
        <dbReference type="SAM" id="Phobius"/>
    </source>
</evidence>
<evidence type="ECO:0000256" key="3">
    <source>
        <dbReference type="ARBA" id="ARBA00022448"/>
    </source>
</evidence>
<keyword evidence="4" id="KW-1003">Cell membrane</keyword>